<dbReference type="InterPro" id="IPR036388">
    <property type="entry name" value="WH-like_DNA-bd_sf"/>
</dbReference>
<keyword evidence="2" id="KW-0805">Transcription regulation</keyword>
<dbReference type="SUPFAM" id="SSF88659">
    <property type="entry name" value="Sigma3 and sigma4 domains of RNA polymerase sigma factors"/>
    <property type="match status" value="1"/>
</dbReference>
<evidence type="ECO:0000313" key="8">
    <source>
        <dbReference type="Proteomes" id="UP000198836"/>
    </source>
</evidence>
<evidence type="ECO:0000259" key="5">
    <source>
        <dbReference type="Pfam" id="PF04542"/>
    </source>
</evidence>
<evidence type="ECO:0000259" key="6">
    <source>
        <dbReference type="Pfam" id="PF08281"/>
    </source>
</evidence>
<evidence type="ECO:0000256" key="4">
    <source>
        <dbReference type="ARBA" id="ARBA00023163"/>
    </source>
</evidence>
<dbReference type="Pfam" id="PF04542">
    <property type="entry name" value="Sigma70_r2"/>
    <property type="match status" value="1"/>
</dbReference>
<dbReference type="PANTHER" id="PTHR43133">
    <property type="entry name" value="RNA POLYMERASE ECF-TYPE SIGMA FACTO"/>
    <property type="match status" value="1"/>
</dbReference>
<dbReference type="InterPro" id="IPR013325">
    <property type="entry name" value="RNA_pol_sigma_r2"/>
</dbReference>
<comment type="similarity">
    <text evidence="1">Belongs to the sigma-70 factor family. ECF subfamily.</text>
</comment>
<gene>
    <name evidence="7" type="ORF">SAMN04488511_10273</name>
</gene>
<dbReference type="Gene3D" id="1.10.10.10">
    <property type="entry name" value="Winged helix-like DNA-binding domain superfamily/Winged helix DNA-binding domain"/>
    <property type="match status" value="1"/>
</dbReference>
<dbReference type="Proteomes" id="UP000198836">
    <property type="component" value="Unassembled WGS sequence"/>
</dbReference>
<dbReference type="EMBL" id="FOJM01000002">
    <property type="protein sequence ID" value="SFA40436.1"/>
    <property type="molecule type" value="Genomic_DNA"/>
</dbReference>
<dbReference type="NCBIfam" id="TIGR02937">
    <property type="entry name" value="sigma70-ECF"/>
    <property type="match status" value="1"/>
</dbReference>
<evidence type="ECO:0000313" key="7">
    <source>
        <dbReference type="EMBL" id="SFA40436.1"/>
    </source>
</evidence>
<dbReference type="GO" id="GO:0006352">
    <property type="term" value="P:DNA-templated transcription initiation"/>
    <property type="evidence" value="ECO:0007669"/>
    <property type="project" value="InterPro"/>
</dbReference>
<dbReference type="CDD" id="cd06171">
    <property type="entry name" value="Sigma70_r4"/>
    <property type="match status" value="1"/>
</dbReference>
<evidence type="ECO:0000256" key="2">
    <source>
        <dbReference type="ARBA" id="ARBA00023015"/>
    </source>
</evidence>
<dbReference type="GO" id="GO:0003677">
    <property type="term" value="F:DNA binding"/>
    <property type="evidence" value="ECO:0007669"/>
    <property type="project" value="InterPro"/>
</dbReference>
<dbReference type="InterPro" id="IPR014284">
    <property type="entry name" value="RNA_pol_sigma-70_dom"/>
</dbReference>
<reference evidence="8" key="1">
    <citation type="submission" date="2016-10" db="EMBL/GenBank/DDBJ databases">
        <authorList>
            <person name="Varghese N."/>
            <person name="Submissions S."/>
        </authorList>
    </citation>
    <scope>NUCLEOTIDE SEQUENCE [LARGE SCALE GENOMIC DNA]</scope>
    <source>
        <strain evidence="8">DSM 18130</strain>
    </source>
</reference>
<sequence>MQCLKPKKNKGVLLGNKRLLTEYFSNRLKKQIMEQENFCLAAEHHKQSLLAQALKLTADEDDAKDLVQDTLIKAVGSCSSFAEGTNIRGWLYVIMKNTFYNNCSKQKRRTAIWESDDCLYDQKMTNSPVKNLSETKMVLEDIQKAMSTLRADYRAAFQRYFEGYSYDEIALELNIPLGTVKTYIYQARQSLKKYLRIYR</sequence>
<accession>A0A1I0SNV5</accession>
<dbReference type="Gene3D" id="1.10.1740.10">
    <property type="match status" value="1"/>
</dbReference>
<dbReference type="Pfam" id="PF08281">
    <property type="entry name" value="Sigma70_r4_2"/>
    <property type="match status" value="1"/>
</dbReference>
<keyword evidence="8" id="KW-1185">Reference proteome</keyword>
<dbReference type="PANTHER" id="PTHR43133:SF25">
    <property type="entry name" value="RNA POLYMERASE SIGMA FACTOR RFAY-RELATED"/>
    <property type="match status" value="1"/>
</dbReference>
<organism evidence="7 8">
    <name type="scientific">Pedobacter suwonensis</name>
    <dbReference type="NCBI Taxonomy" id="332999"/>
    <lineage>
        <taxon>Bacteria</taxon>
        <taxon>Pseudomonadati</taxon>
        <taxon>Bacteroidota</taxon>
        <taxon>Sphingobacteriia</taxon>
        <taxon>Sphingobacteriales</taxon>
        <taxon>Sphingobacteriaceae</taxon>
        <taxon>Pedobacter</taxon>
    </lineage>
</organism>
<dbReference type="SUPFAM" id="SSF88946">
    <property type="entry name" value="Sigma2 domain of RNA polymerase sigma factors"/>
    <property type="match status" value="1"/>
</dbReference>
<proteinExistence type="inferred from homology"/>
<dbReference type="InterPro" id="IPR013249">
    <property type="entry name" value="RNA_pol_sigma70_r4_t2"/>
</dbReference>
<evidence type="ECO:0000256" key="3">
    <source>
        <dbReference type="ARBA" id="ARBA00023082"/>
    </source>
</evidence>
<protein>
    <submittedName>
        <fullName evidence="7">RNA polymerase sigma-70 factor, ECF subfamily</fullName>
    </submittedName>
</protein>
<dbReference type="InterPro" id="IPR039425">
    <property type="entry name" value="RNA_pol_sigma-70-like"/>
</dbReference>
<dbReference type="STRING" id="332999.SAMN04488511_10273"/>
<feature type="domain" description="RNA polymerase sigma factor 70 region 4 type 2" evidence="6">
    <location>
        <begin position="140"/>
        <end position="191"/>
    </location>
</feature>
<keyword evidence="4" id="KW-0804">Transcription</keyword>
<name>A0A1I0SNV5_9SPHI</name>
<dbReference type="InterPro" id="IPR007627">
    <property type="entry name" value="RNA_pol_sigma70_r2"/>
</dbReference>
<keyword evidence="3" id="KW-0731">Sigma factor</keyword>
<dbReference type="AlphaFoldDB" id="A0A1I0SNV5"/>
<dbReference type="InterPro" id="IPR013324">
    <property type="entry name" value="RNA_pol_sigma_r3/r4-like"/>
</dbReference>
<dbReference type="GO" id="GO:0016987">
    <property type="term" value="F:sigma factor activity"/>
    <property type="evidence" value="ECO:0007669"/>
    <property type="project" value="UniProtKB-KW"/>
</dbReference>
<evidence type="ECO:0000256" key="1">
    <source>
        <dbReference type="ARBA" id="ARBA00010641"/>
    </source>
</evidence>
<feature type="domain" description="RNA polymerase sigma-70 region 2" evidence="5">
    <location>
        <begin position="43"/>
        <end position="109"/>
    </location>
</feature>